<proteinExistence type="predicted"/>
<name>A0A8J7PN50_9BACT</name>
<keyword evidence="5" id="KW-0804">Transcription</keyword>
<evidence type="ECO:0000259" key="9">
    <source>
        <dbReference type="PROSITE" id="PS51755"/>
    </source>
</evidence>
<feature type="modified residue" description="4-aspartylphosphate" evidence="6">
    <location>
        <position position="52"/>
    </location>
</feature>
<dbReference type="GO" id="GO:0000156">
    <property type="term" value="F:phosphorelay response regulator activity"/>
    <property type="evidence" value="ECO:0007669"/>
    <property type="project" value="TreeGrafter"/>
</dbReference>
<dbReference type="EMBL" id="JAFLCK010000016">
    <property type="protein sequence ID" value="MBN8661067.1"/>
    <property type="molecule type" value="Genomic_DNA"/>
</dbReference>
<dbReference type="PROSITE" id="PS50110">
    <property type="entry name" value="RESPONSE_REGULATORY"/>
    <property type="match status" value="1"/>
</dbReference>
<feature type="domain" description="Response regulatory" evidence="8">
    <location>
        <begin position="3"/>
        <end position="117"/>
    </location>
</feature>
<dbReference type="SUPFAM" id="SSF46894">
    <property type="entry name" value="C-terminal effector domain of the bipartite response regulators"/>
    <property type="match status" value="1"/>
</dbReference>
<dbReference type="InterPro" id="IPR016032">
    <property type="entry name" value="Sig_transdc_resp-reg_C-effctor"/>
</dbReference>
<comment type="caution">
    <text evidence="10">The sequence shown here is derived from an EMBL/GenBank/DDBJ whole genome shotgun (WGS) entry which is preliminary data.</text>
</comment>
<evidence type="ECO:0000256" key="4">
    <source>
        <dbReference type="ARBA" id="ARBA00023125"/>
    </source>
</evidence>
<dbReference type="InterPro" id="IPR011006">
    <property type="entry name" value="CheY-like_superfamily"/>
</dbReference>
<dbReference type="Gene3D" id="6.10.250.690">
    <property type="match status" value="1"/>
</dbReference>
<keyword evidence="1 6" id="KW-0597">Phosphoprotein</keyword>
<dbReference type="Gene3D" id="1.10.10.10">
    <property type="entry name" value="Winged helix-like DNA-binding domain superfamily/Winged helix DNA-binding domain"/>
    <property type="match status" value="1"/>
</dbReference>
<evidence type="ECO:0000259" key="8">
    <source>
        <dbReference type="PROSITE" id="PS50110"/>
    </source>
</evidence>
<dbReference type="Pfam" id="PF00486">
    <property type="entry name" value="Trans_reg_C"/>
    <property type="match status" value="1"/>
</dbReference>
<evidence type="ECO:0000256" key="7">
    <source>
        <dbReference type="PROSITE-ProRule" id="PRU01091"/>
    </source>
</evidence>
<dbReference type="Gene3D" id="3.40.50.2300">
    <property type="match status" value="1"/>
</dbReference>
<dbReference type="FunFam" id="3.40.50.2300:FF:000001">
    <property type="entry name" value="DNA-binding response regulator PhoB"/>
    <property type="match status" value="1"/>
</dbReference>
<organism evidence="10 11">
    <name type="scientific">Candidatus Obscuribacter phosphatis</name>
    <dbReference type="NCBI Taxonomy" id="1906157"/>
    <lineage>
        <taxon>Bacteria</taxon>
        <taxon>Bacillati</taxon>
        <taxon>Candidatus Melainabacteria</taxon>
        <taxon>Candidatus Obscuribacterales</taxon>
        <taxon>Candidatus Obscuribacteraceae</taxon>
        <taxon>Candidatus Obscuribacter</taxon>
    </lineage>
</organism>
<dbReference type="SMART" id="SM00862">
    <property type="entry name" value="Trans_reg_C"/>
    <property type="match status" value="1"/>
</dbReference>
<evidence type="ECO:0000313" key="10">
    <source>
        <dbReference type="EMBL" id="MBN8661067.1"/>
    </source>
</evidence>
<dbReference type="GO" id="GO:0005829">
    <property type="term" value="C:cytosol"/>
    <property type="evidence" value="ECO:0007669"/>
    <property type="project" value="TreeGrafter"/>
</dbReference>
<protein>
    <submittedName>
        <fullName evidence="10">Response regulator transcription factor</fullName>
    </submittedName>
</protein>
<gene>
    <name evidence="10" type="ORF">J0M35_11930</name>
</gene>
<dbReference type="Proteomes" id="UP000664277">
    <property type="component" value="Unassembled WGS sequence"/>
</dbReference>
<evidence type="ECO:0000256" key="1">
    <source>
        <dbReference type="ARBA" id="ARBA00022553"/>
    </source>
</evidence>
<dbReference type="PROSITE" id="PS51755">
    <property type="entry name" value="OMPR_PHOB"/>
    <property type="match status" value="1"/>
</dbReference>
<dbReference type="GO" id="GO:0006355">
    <property type="term" value="P:regulation of DNA-templated transcription"/>
    <property type="evidence" value="ECO:0007669"/>
    <property type="project" value="InterPro"/>
</dbReference>
<dbReference type="Pfam" id="PF00072">
    <property type="entry name" value="Response_reg"/>
    <property type="match status" value="1"/>
</dbReference>
<keyword evidence="4 7" id="KW-0238">DNA-binding</keyword>
<dbReference type="InterPro" id="IPR001867">
    <property type="entry name" value="OmpR/PhoB-type_DNA-bd"/>
</dbReference>
<dbReference type="GO" id="GO:0000976">
    <property type="term" value="F:transcription cis-regulatory region binding"/>
    <property type="evidence" value="ECO:0007669"/>
    <property type="project" value="TreeGrafter"/>
</dbReference>
<dbReference type="InterPro" id="IPR036388">
    <property type="entry name" value="WH-like_DNA-bd_sf"/>
</dbReference>
<dbReference type="InterPro" id="IPR039420">
    <property type="entry name" value="WalR-like"/>
</dbReference>
<keyword evidence="2" id="KW-0902">Two-component regulatory system</keyword>
<dbReference type="CDD" id="cd00383">
    <property type="entry name" value="trans_reg_C"/>
    <property type="match status" value="1"/>
</dbReference>
<evidence type="ECO:0000256" key="2">
    <source>
        <dbReference type="ARBA" id="ARBA00023012"/>
    </source>
</evidence>
<dbReference type="InterPro" id="IPR001789">
    <property type="entry name" value="Sig_transdc_resp-reg_receiver"/>
</dbReference>
<evidence type="ECO:0000256" key="6">
    <source>
        <dbReference type="PROSITE-ProRule" id="PRU00169"/>
    </source>
</evidence>
<dbReference type="AlphaFoldDB" id="A0A8J7PN50"/>
<dbReference type="PANTHER" id="PTHR48111">
    <property type="entry name" value="REGULATOR OF RPOS"/>
    <property type="match status" value="1"/>
</dbReference>
<feature type="domain" description="OmpR/PhoB-type" evidence="9">
    <location>
        <begin position="128"/>
        <end position="227"/>
    </location>
</feature>
<reference evidence="10" key="1">
    <citation type="submission" date="2021-02" db="EMBL/GenBank/DDBJ databases">
        <title>Genome-Resolved Metagenomics of a Microbial Community Performing Photosynthetic Biological Nutrient Removal.</title>
        <authorList>
            <person name="Mcdaniel E.A."/>
        </authorList>
    </citation>
    <scope>NUCLEOTIDE SEQUENCE</scope>
    <source>
        <strain evidence="10">UWPOB_OBS1</strain>
    </source>
</reference>
<evidence type="ECO:0000256" key="5">
    <source>
        <dbReference type="ARBA" id="ARBA00023163"/>
    </source>
</evidence>
<feature type="DNA-binding region" description="OmpR/PhoB-type" evidence="7">
    <location>
        <begin position="128"/>
        <end position="227"/>
    </location>
</feature>
<dbReference type="SMART" id="SM00448">
    <property type="entry name" value="REC"/>
    <property type="match status" value="1"/>
</dbReference>
<evidence type="ECO:0000256" key="3">
    <source>
        <dbReference type="ARBA" id="ARBA00023015"/>
    </source>
</evidence>
<accession>A0A8J7PN50</accession>
<sequence length="228" mass="25830">MKKLLIVDDEVDIVASIQYVLNGEGFSTLIAHDGLKAMQLYESERPDLVILDLMMPGIDGLEVCRRIRSADKRTPILMLTARTSEIDTVVGLELGANDYIAKPVRLRELVARVKAHLRETPQVQDTNTKGIKLGDLFIDLESRTVSVAEKAVDLTFKEFELLLAMARQPNRVFSRDQLFAQVWGSDFLGESRTVDVHIRYLREKLEANPSQPKHILTVRGVGYRLVWD</sequence>
<dbReference type="GO" id="GO:0032993">
    <property type="term" value="C:protein-DNA complex"/>
    <property type="evidence" value="ECO:0007669"/>
    <property type="project" value="TreeGrafter"/>
</dbReference>
<dbReference type="FunFam" id="1.10.10.10:FF:000018">
    <property type="entry name" value="DNA-binding response regulator ResD"/>
    <property type="match status" value="1"/>
</dbReference>
<evidence type="ECO:0000313" key="11">
    <source>
        <dbReference type="Proteomes" id="UP000664277"/>
    </source>
</evidence>
<keyword evidence="3" id="KW-0805">Transcription regulation</keyword>
<dbReference type="SUPFAM" id="SSF52172">
    <property type="entry name" value="CheY-like"/>
    <property type="match status" value="1"/>
</dbReference>
<dbReference type="PANTHER" id="PTHR48111:SF40">
    <property type="entry name" value="PHOSPHATE REGULON TRANSCRIPTIONAL REGULATORY PROTEIN PHOB"/>
    <property type="match status" value="1"/>
</dbReference>